<evidence type="ECO:0000256" key="1">
    <source>
        <dbReference type="ARBA" id="ARBA00004613"/>
    </source>
</evidence>
<keyword evidence="7" id="KW-0378">Hydrolase</keyword>
<evidence type="ECO:0000256" key="5">
    <source>
        <dbReference type="ARBA" id="ARBA00022670"/>
    </source>
</evidence>
<keyword evidence="14" id="KW-1185">Reference proteome</keyword>
<evidence type="ECO:0000256" key="8">
    <source>
        <dbReference type="ARBA" id="ARBA00023157"/>
    </source>
</evidence>
<evidence type="ECO:0000256" key="6">
    <source>
        <dbReference type="ARBA" id="ARBA00022729"/>
    </source>
</evidence>
<dbReference type="OrthoDB" id="10071381at2759"/>
<evidence type="ECO:0000256" key="7">
    <source>
        <dbReference type="ARBA" id="ARBA00022801"/>
    </source>
</evidence>
<dbReference type="InterPro" id="IPR036390">
    <property type="entry name" value="WH_DNA-bd_sf"/>
</dbReference>
<dbReference type="InterPro" id="IPR033124">
    <property type="entry name" value="Ser_caboxypep_his_AS"/>
</dbReference>
<keyword evidence="5" id="KW-0645">Protease</keyword>
<evidence type="ECO:0000256" key="2">
    <source>
        <dbReference type="ARBA" id="ARBA00009431"/>
    </source>
</evidence>
<dbReference type="EMBL" id="JAJAGQ010000006">
    <property type="protein sequence ID" value="KAJ8559610.1"/>
    <property type="molecule type" value="Genomic_DNA"/>
</dbReference>
<keyword evidence="8" id="KW-1015">Disulfide bond</keyword>
<dbReference type="GO" id="GO:0005634">
    <property type="term" value="C:nucleus"/>
    <property type="evidence" value="ECO:0007669"/>
    <property type="project" value="UniProtKB-SubCell"/>
</dbReference>
<feature type="domain" description="Rad21/Rec8-like protein C-terminal eukaryotic" evidence="12">
    <location>
        <begin position="1004"/>
        <end position="1055"/>
    </location>
</feature>
<feature type="compositionally biased region" description="Polar residues" evidence="11">
    <location>
        <begin position="894"/>
        <end position="914"/>
    </location>
</feature>
<feature type="region of interest" description="Disordered" evidence="11">
    <location>
        <begin position="632"/>
        <end position="704"/>
    </location>
</feature>
<evidence type="ECO:0000256" key="11">
    <source>
        <dbReference type="SAM" id="MobiDB-lite"/>
    </source>
</evidence>
<dbReference type="PROSITE" id="PS00131">
    <property type="entry name" value="CARBOXYPEPT_SER_SER"/>
    <property type="match status" value="1"/>
</dbReference>
<dbReference type="Gene3D" id="1.10.10.580">
    <property type="entry name" value="Structural maintenance of chromosome 1. Chain E"/>
    <property type="match status" value="1"/>
</dbReference>
<dbReference type="GO" id="GO:0005576">
    <property type="term" value="C:extracellular region"/>
    <property type="evidence" value="ECO:0007669"/>
    <property type="project" value="UniProtKB-SubCell"/>
</dbReference>
<keyword evidence="9" id="KW-0325">Glycoprotein</keyword>
<dbReference type="Pfam" id="PF00450">
    <property type="entry name" value="Peptidase_S10"/>
    <property type="match status" value="1"/>
</dbReference>
<dbReference type="InterPro" id="IPR001563">
    <property type="entry name" value="Peptidase_S10"/>
</dbReference>
<keyword evidence="6" id="KW-0732">Signal</keyword>
<comment type="subcellular location">
    <subcellularLocation>
        <location evidence="1">Secreted</location>
    </subcellularLocation>
</comment>
<dbReference type="InterPro" id="IPR018202">
    <property type="entry name" value="Ser_caboxypep_ser_AS"/>
</dbReference>
<feature type="region of interest" description="Disordered" evidence="11">
    <location>
        <begin position="782"/>
        <end position="809"/>
    </location>
</feature>
<dbReference type="PANTHER" id="PTHR12585:SF64">
    <property type="entry name" value="SISTER CHROMATID COHESION 1 PROTEIN 1"/>
    <property type="match status" value="1"/>
</dbReference>
<comment type="caution">
    <text evidence="13">The sequence shown here is derived from an EMBL/GenBank/DDBJ whole genome shotgun (WGS) entry which is preliminary data.</text>
</comment>
<dbReference type="GO" id="GO:0006508">
    <property type="term" value="P:proteolysis"/>
    <property type="evidence" value="ECO:0007669"/>
    <property type="project" value="UniProtKB-KW"/>
</dbReference>
<proteinExistence type="inferred from homology"/>
<sequence length="1055" mass="118599">MAEKLIRQLNLFPKHEINKAKEDSAATTEQSLFEKKLNLSYLGDSGTTVQYLGHHAGYYRLPHTKDARMFYFFFESRSRKNDPVVIWLTGGPGCSSELAVFYENGPFKIADNMSLVWNDFGWDKVSNLIYVDQPTGTGFSYSSNDDDIRHDEKGVSNDLYDFLQAFFKAHPQYAKNDFYITGESYAGHYIPAFASRVHQGNKNKEGIYVNLKGFAIGNGLTDPEIQYKAYTDYALDMKLIKKSDYNAIEKSYPKCQMAIKLCGKDGGTACMAAYLVCTSIFNKIMNIAGDKNYYDVRKTCEGDLCYDFSKMETFLNDQKVRQALGVGDIEFVSCSSEVYKAMQLDWMKNLEVGIPSLLEDGIKLLVYAGEYDLICNWLGNSRWVHAMKWSGQQSFGKATQVSFAVDGVEKGVQKNHGPLTFLKVHDAGHMVPMDQPKAALEMLQRMAATLHSKLNRKKLSKLNIIKICEQILNPSVPMALRLSGILMGGVVIVYERKVKLLYEDVTRLMVVQINEAWKVKAAPDPTLLPKSKLQAKYASVTLPENPEEELPEIEQTLGNQDTVTMMDFEQTSYFAMRLDNADLYDKPNAQEEPAKDLHQVDADNITLAEHLESHHTDVFNHFERFDIEGDDETHMNFTQPEDAQIPSTPVPSPPKEQAHQPDEIPNRHPEDQVKQQSDEAEEVFERQDQQRPKPARQRARKAAGLAMDNEQINIAGDVYQSWLQSSSDIASRTRKKRKTLSALSMKIARLMEVPPIALLEGLLTNGNKEVHYPAPLLKLWMRNTQPPHDSPSGKTSSPNPPEPSYTSPAERMINVEPVRYPFEDFQGGVGSPSVGISIEKQRANLNNNVIPPEILMEDLRTNLTNMGLHPTEANGVKKTDRMATPGSGDEPRSIPSSGDSHGYLSQNSVTNSSRSNKKRPHSSHSGNGLQPVAEENPWHDPTPNFKLTRLSELSEKGFTQDNEMLMETGPTQTQHPFVTQPLDMMTDSIRMQLKSHFDTPGSAEAECLNELTLGMTKKEAACLFYQTCVLATRDFIKVEQDVPYGDILISRGAKM</sequence>
<dbReference type="SUPFAM" id="SSF53474">
    <property type="entry name" value="alpha/beta-Hydrolases"/>
    <property type="match status" value="1"/>
</dbReference>
<dbReference type="GO" id="GO:0051754">
    <property type="term" value="P:meiotic sister chromatid cohesion, centromeric"/>
    <property type="evidence" value="ECO:0007669"/>
    <property type="project" value="TreeGrafter"/>
</dbReference>
<evidence type="ECO:0000256" key="10">
    <source>
        <dbReference type="ARBA" id="ARBA00037399"/>
    </source>
</evidence>
<name>A0A9Q1MFS1_9SOLA</name>
<comment type="similarity">
    <text evidence="2">Belongs to the peptidase S10 family.</text>
</comment>
<dbReference type="Gene3D" id="3.40.50.1820">
    <property type="entry name" value="alpha/beta hydrolase"/>
    <property type="match status" value="1"/>
</dbReference>
<evidence type="ECO:0000313" key="14">
    <source>
        <dbReference type="Proteomes" id="UP001152561"/>
    </source>
</evidence>
<evidence type="ECO:0000259" key="12">
    <source>
        <dbReference type="Pfam" id="PF04824"/>
    </source>
</evidence>
<protein>
    <recommendedName>
        <fullName evidence="12">Rad21/Rec8-like protein C-terminal eukaryotic domain-containing protein</fullName>
    </recommendedName>
</protein>
<dbReference type="FunFam" id="3.40.50.1820:FF:000060">
    <property type="entry name" value="Carboxypeptidase"/>
    <property type="match status" value="1"/>
</dbReference>
<reference evidence="14" key="1">
    <citation type="journal article" date="2023" name="Proc. Natl. Acad. Sci. U.S.A.">
        <title>Genomic and structural basis for evolution of tropane alkaloid biosynthesis.</title>
        <authorList>
            <person name="Wanga Y.-J."/>
            <person name="Taina T."/>
            <person name="Yua J.-Y."/>
            <person name="Lia J."/>
            <person name="Xua B."/>
            <person name="Chenc J."/>
            <person name="D'Auriad J.C."/>
            <person name="Huanga J.-P."/>
            <person name="Huanga S.-X."/>
        </authorList>
    </citation>
    <scope>NUCLEOTIDE SEQUENCE [LARGE SCALE GENOMIC DNA]</scope>
    <source>
        <strain evidence="14">cv. KIB-2019</strain>
    </source>
</reference>
<dbReference type="InterPro" id="IPR006909">
    <property type="entry name" value="Rad21/Rec8_C_eu"/>
</dbReference>
<dbReference type="GO" id="GO:0004185">
    <property type="term" value="F:serine-type carboxypeptidase activity"/>
    <property type="evidence" value="ECO:0007669"/>
    <property type="project" value="InterPro"/>
</dbReference>
<feature type="region of interest" description="Disordered" evidence="11">
    <location>
        <begin position="865"/>
        <end position="945"/>
    </location>
</feature>
<evidence type="ECO:0000256" key="9">
    <source>
        <dbReference type="ARBA" id="ARBA00023180"/>
    </source>
</evidence>
<dbReference type="SUPFAM" id="SSF46785">
    <property type="entry name" value="Winged helix' DNA-binding domain"/>
    <property type="match status" value="1"/>
</dbReference>
<feature type="compositionally biased region" description="Polar residues" evidence="11">
    <location>
        <begin position="635"/>
        <end position="647"/>
    </location>
</feature>
<dbReference type="PROSITE" id="PS00560">
    <property type="entry name" value="CARBOXYPEPT_SER_HIS"/>
    <property type="match status" value="1"/>
</dbReference>
<dbReference type="AlphaFoldDB" id="A0A9Q1MFS1"/>
<dbReference type="InterPro" id="IPR029058">
    <property type="entry name" value="AB_hydrolase_fold"/>
</dbReference>
<dbReference type="PRINTS" id="PR00724">
    <property type="entry name" value="CRBOXYPTASEC"/>
</dbReference>
<feature type="compositionally biased region" description="Basic and acidic residues" evidence="11">
    <location>
        <begin position="656"/>
        <end position="691"/>
    </location>
</feature>
<dbReference type="PANTHER" id="PTHR12585">
    <property type="entry name" value="SCC1 / RAD21 FAMILY MEMBER"/>
    <property type="match status" value="1"/>
</dbReference>
<keyword evidence="4" id="KW-0121">Carboxypeptidase</keyword>
<keyword evidence="3" id="KW-0964">Secreted</keyword>
<dbReference type="GO" id="GO:0003682">
    <property type="term" value="F:chromatin binding"/>
    <property type="evidence" value="ECO:0007669"/>
    <property type="project" value="TreeGrafter"/>
</dbReference>
<feature type="compositionally biased region" description="Polar residues" evidence="11">
    <location>
        <begin position="782"/>
        <end position="797"/>
    </location>
</feature>
<evidence type="ECO:0000256" key="3">
    <source>
        <dbReference type="ARBA" id="ARBA00022525"/>
    </source>
</evidence>
<accession>A0A9Q1MFS1</accession>
<dbReference type="InterPro" id="IPR023093">
    <property type="entry name" value="ScpA-like_C"/>
</dbReference>
<evidence type="ECO:0000313" key="13">
    <source>
        <dbReference type="EMBL" id="KAJ8559610.1"/>
    </source>
</evidence>
<dbReference type="Pfam" id="PF04824">
    <property type="entry name" value="Rad21_Rec8"/>
    <property type="match status" value="1"/>
</dbReference>
<dbReference type="GO" id="GO:0008278">
    <property type="term" value="C:cohesin complex"/>
    <property type="evidence" value="ECO:0007669"/>
    <property type="project" value="InterPro"/>
</dbReference>
<gene>
    <name evidence="13" type="ORF">K7X08_003668</name>
</gene>
<comment type="function">
    <text evidence="10">Probable carboxypeptidase.</text>
</comment>
<evidence type="ECO:0000256" key="4">
    <source>
        <dbReference type="ARBA" id="ARBA00022645"/>
    </source>
</evidence>
<dbReference type="Proteomes" id="UP001152561">
    <property type="component" value="Unassembled WGS sequence"/>
</dbReference>
<dbReference type="InterPro" id="IPR039781">
    <property type="entry name" value="Rad21/Rec8-like"/>
</dbReference>
<organism evidence="13 14">
    <name type="scientific">Anisodus acutangulus</name>
    <dbReference type="NCBI Taxonomy" id="402998"/>
    <lineage>
        <taxon>Eukaryota</taxon>
        <taxon>Viridiplantae</taxon>
        <taxon>Streptophyta</taxon>
        <taxon>Embryophyta</taxon>
        <taxon>Tracheophyta</taxon>
        <taxon>Spermatophyta</taxon>
        <taxon>Magnoliopsida</taxon>
        <taxon>eudicotyledons</taxon>
        <taxon>Gunneridae</taxon>
        <taxon>Pentapetalae</taxon>
        <taxon>asterids</taxon>
        <taxon>lamiids</taxon>
        <taxon>Solanales</taxon>
        <taxon>Solanaceae</taxon>
        <taxon>Solanoideae</taxon>
        <taxon>Hyoscyameae</taxon>
        <taxon>Anisodus</taxon>
    </lineage>
</organism>